<keyword evidence="6" id="KW-0547">Nucleotide-binding</keyword>
<dbReference type="GO" id="GO:0046872">
    <property type="term" value="F:metal ion binding"/>
    <property type="evidence" value="ECO:0007669"/>
    <property type="project" value="UniProtKB-KW"/>
</dbReference>
<accession>A0A1H2UX37</accession>
<dbReference type="CDD" id="cd05398">
    <property type="entry name" value="NT_ClassII-CCAase"/>
    <property type="match status" value="1"/>
</dbReference>
<gene>
    <name evidence="13" type="ORF">SAMN05444487_104241</name>
</gene>
<evidence type="ECO:0000259" key="11">
    <source>
        <dbReference type="Pfam" id="PF12627"/>
    </source>
</evidence>
<evidence type="ECO:0000256" key="3">
    <source>
        <dbReference type="ARBA" id="ARBA00022694"/>
    </source>
</evidence>
<dbReference type="PROSITE" id="PS51257">
    <property type="entry name" value="PROKAR_LIPOPROTEIN"/>
    <property type="match status" value="1"/>
</dbReference>
<evidence type="ECO:0000313" key="13">
    <source>
        <dbReference type="EMBL" id="SDW60179.1"/>
    </source>
</evidence>
<keyword evidence="3" id="KW-0819">tRNA processing</keyword>
<dbReference type="SUPFAM" id="SSF81301">
    <property type="entry name" value="Nucleotidyltransferase"/>
    <property type="match status" value="1"/>
</dbReference>
<evidence type="ECO:0000313" key="14">
    <source>
        <dbReference type="Proteomes" id="UP000198534"/>
    </source>
</evidence>
<keyword evidence="14" id="KW-1185">Reference proteome</keyword>
<dbReference type="NCBIfam" id="NF009814">
    <property type="entry name" value="PRK13299.1"/>
    <property type="match status" value="1"/>
</dbReference>
<evidence type="ECO:0000256" key="6">
    <source>
        <dbReference type="ARBA" id="ARBA00022741"/>
    </source>
</evidence>
<proteinExistence type="inferred from homology"/>
<keyword evidence="8 9" id="KW-0694">RNA-binding</keyword>
<reference evidence="13 14" key="1">
    <citation type="submission" date="2016-10" db="EMBL/GenBank/DDBJ databases">
        <authorList>
            <person name="de Groot N.N."/>
        </authorList>
    </citation>
    <scope>NUCLEOTIDE SEQUENCE [LARGE SCALE GENOMIC DNA]</scope>
    <source>
        <strain evidence="13 14">DSM 45610</strain>
    </source>
</reference>
<evidence type="ECO:0000256" key="7">
    <source>
        <dbReference type="ARBA" id="ARBA00022842"/>
    </source>
</evidence>
<keyword evidence="2 9" id="KW-0808">Transferase</keyword>
<dbReference type="Pfam" id="PF01743">
    <property type="entry name" value="PolyA_pol"/>
    <property type="match status" value="1"/>
</dbReference>
<evidence type="ECO:0000259" key="10">
    <source>
        <dbReference type="Pfam" id="PF01743"/>
    </source>
</evidence>
<keyword evidence="5" id="KW-0479">Metal-binding</keyword>
<dbReference type="InterPro" id="IPR043519">
    <property type="entry name" value="NT_sf"/>
</dbReference>
<protein>
    <submittedName>
        <fullName evidence="13">tRNA nucleotidyltransferase (CCA-adding enzyme)</fullName>
    </submittedName>
</protein>
<dbReference type="InterPro" id="IPR032810">
    <property type="entry name" value="CCA-adding_enz_C"/>
</dbReference>
<keyword evidence="7" id="KW-0460">Magnesium</keyword>
<evidence type="ECO:0000256" key="9">
    <source>
        <dbReference type="RuleBase" id="RU003953"/>
    </source>
</evidence>
<evidence type="ECO:0000256" key="5">
    <source>
        <dbReference type="ARBA" id="ARBA00022723"/>
    </source>
</evidence>
<feature type="domain" description="CCA-adding enzyme C-terminal" evidence="12">
    <location>
        <begin position="252"/>
        <end position="400"/>
    </location>
</feature>
<comment type="similarity">
    <text evidence="9">Belongs to the tRNA nucleotidyltransferase/poly(A) polymerase family.</text>
</comment>
<dbReference type="OrthoDB" id="9805698at2"/>
<dbReference type="Gene3D" id="1.10.246.80">
    <property type="match status" value="1"/>
</dbReference>
<dbReference type="Proteomes" id="UP000198534">
    <property type="component" value="Unassembled WGS sequence"/>
</dbReference>
<dbReference type="InterPro" id="IPR032828">
    <property type="entry name" value="PolyA_RNA-bd"/>
</dbReference>
<dbReference type="Gene3D" id="3.30.460.10">
    <property type="entry name" value="Beta Polymerase, domain 2"/>
    <property type="match status" value="1"/>
</dbReference>
<dbReference type="STRING" id="1048340.SAMN05444487_104241"/>
<dbReference type="Pfam" id="PF13735">
    <property type="entry name" value="tRNA_NucTran2_2"/>
    <property type="match status" value="1"/>
</dbReference>
<evidence type="ECO:0000256" key="1">
    <source>
        <dbReference type="ARBA" id="ARBA00001946"/>
    </source>
</evidence>
<evidence type="ECO:0000259" key="12">
    <source>
        <dbReference type="Pfam" id="PF13735"/>
    </source>
</evidence>
<dbReference type="EMBL" id="FNNQ01000004">
    <property type="protein sequence ID" value="SDW60179.1"/>
    <property type="molecule type" value="Genomic_DNA"/>
</dbReference>
<dbReference type="GO" id="GO:0008033">
    <property type="term" value="P:tRNA processing"/>
    <property type="evidence" value="ECO:0007669"/>
    <property type="project" value="UniProtKB-KW"/>
</dbReference>
<dbReference type="InterPro" id="IPR002646">
    <property type="entry name" value="PolA_pol_head_dom"/>
</dbReference>
<feature type="domain" description="Poly A polymerase head" evidence="10">
    <location>
        <begin position="22"/>
        <end position="142"/>
    </location>
</feature>
<dbReference type="GO" id="GO:0000166">
    <property type="term" value="F:nucleotide binding"/>
    <property type="evidence" value="ECO:0007669"/>
    <property type="project" value="UniProtKB-KW"/>
</dbReference>
<comment type="cofactor">
    <cofactor evidence="1">
        <name>Mg(2+)</name>
        <dbReference type="ChEBI" id="CHEBI:18420"/>
    </cofactor>
</comment>
<evidence type="ECO:0000256" key="4">
    <source>
        <dbReference type="ARBA" id="ARBA00022695"/>
    </source>
</evidence>
<dbReference type="Gene3D" id="1.10.3090.10">
    <property type="entry name" value="cca-adding enzyme, domain 2"/>
    <property type="match status" value="1"/>
</dbReference>
<keyword evidence="4" id="KW-0548">Nucleotidyltransferase</keyword>
<feature type="domain" description="tRNA nucleotidyltransferase/poly(A) polymerase RNA and SrmB- binding" evidence="11">
    <location>
        <begin position="169"/>
        <end position="227"/>
    </location>
</feature>
<dbReference type="AlphaFoldDB" id="A0A1H2UX37"/>
<dbReference type="InterPro" id="IPR050264">
    <property type="entry name" value="Bact_CCA-adding_enz_type3_sf"/>
</dbReference>
<name>A0A1H2UX37_9BACL</name>
<dbReference type="PANTHER" id="PTHR46173:SF1">
    <property type="entry name" value="CCA TRNA NUCLEOTIDYLTRANSFERASE 1, MITOCHONDRIAL"/>
    <property type="match status" value="1"/>
</dbReference>
<sequence length="410" mass="46260">MKPALVYALEVLETLEDAGYQAYLVGGCVRDRLMGREPADYDVATNALPEEVQRVFKKTAPTGLKHGTVGVLHTGRMTEVTTFRREKGYSDQRRPDAVEFVTDLEEDLSRRDFTVNAMAEDRRGNLYDPFGGQEDVAQKKIRAVGVAEDRFKEDALRMVRGIRFAAQLDFTMDPQTESAFSRTKEDLRVIAVERVVAEMKKLLQSPSPSQGVKHLWKHQLFNFLPPFHRWEGIQAEATYPLSLLDSLQGTGSRWACLLMMCGVNQETFSSCLRSFRLSSKEISQITAIFQIAIRPRDWQSERAAKRRVVLHGWDALRQGVELAGGISGLSSEERNLQNKRIQGWYEEMPVRSAAELAIDGRDLIQATGFEPGAWIGKALHELLLQAALGDLPNEKERLIEEGCRFGKENT</sequence>
<dbReference type="GO" id="GO:0016779">
    <property type="term" value="F:nucleotidyltransferase activity"/>
    <property type="evidence" value="ECO:0007669"/>
    <property type="project" value="UniProtKB-KW"/>
</dbReference>
<dbReference type="PANTHER" id="PTHR46173">
    <property type="entry name" value="CCA TRNA NUCLEOTIDYLTRANSFERASE 1, MITOCHONDRIAL"/>
    <property type="match status" value="1"/>
</dbReference>
<dbReference type="RefSeq" id="WP_091737723.1">
    <property type="nucleotide sequence ID" value="NZ_FNNQ01000004.1"/>
</dbReference>
<dbReference type="GO" id="GO:0000049">
    <property type="term" value="F:tRNA binding"/>
    <property type="evidence" value="ECO:0007669"/>
    <property type="project" value="TreeGrafter"/>
</dbReference>
<evidence type="ECO:0000256" key="2">
    <source>
        <dbReference type="ARBA" id="ARBA00022679"/>
    </source>
</evidence>
<dbReference type="SUPFAM" id="SSF81891">
    <property type="entry name" value="Poly A polymerase C-terminal region-like"/>
    <property type="match status" value="1"/>
</dbReference>
<evidence type="ECO:0000256" key="8">
    <source>
        <dbReference type="ARBA" id="ARBA00022884"/>
    </source>
</evidence>
<dbReference type="Pfam" id="PF12627">
    <property type="entry name" value="PolyA_pol_RNAbd"/>
    <property type="match status" value="1"/>
</dbReference>
<organism evidence="13 14">
    <name type="scientific">Marininema mesophilum</name>
    <dbReference type="NCBI Taxonomy" id="1048340"/>
    <lineage>
        <taxon>Bacteria</taxon>
        <taxon>Bacillati</taxon>
        <taxon>Bacillota</taxon>
        <taxon>Bacilli</taxon>
        <taxon>Bacillales</taxon>
        <taxon>Thermoactinomycetaceae</taxon>
        <taxon>Marininema</taxon>
    </lineage>
</organism>